<protein>
    <submittedName>
        <fullName evidence="7">Metallophosphoesterase, MG_246/BB_0505 family</fullName>
    </submittedName>
</protein>
<feature type="binding site" evidence="6">
    <location>
        <position position="38"/>
    </location>
    <ligand>
        <name>Fe cation</name>
        <dbReference type="ChEBI" id="CHEBI:24875"/>
        <label>1</label>
    </ligand>
</feature>
<dbReference type="InterPro" id="IPR029052">
    <property type="entry name" value="Metallo-depent_PP-like"/>
</dbReference>
<organism evidence="7 8">
    <name type="scientific">Fusobacterium ulcerans</name>
    <dbReference type="NCBI Taxonomy" id="861"/>
    <lineage>
        <taxon>Bacteria</taxon>
        <taxon>Fusobacteriati</taxon>
        <taxon>Fusobacteriota</taxon>
        <taxon>Fusobacteriia</taxon>
        <taxon>Fusobacteriales</taxon>
        <taxon>Fusobacteriaceae</taxon>
        <taxon>Fusobacterium</taxon>
    </lineage>
</organism>
<feature type="binding site" evidence="6">
    <location>
        <position position="37"/>
    </location>
    <ligand>
        <name>Fe cation</name>
        <dbReference type="ChEBI" id="CHEBI:24875"/>
        <label>2</label>
    </ligand>
</feature>
<reference evidence="7 8" key="1">
    <citation type="submission" date="2018-06" db="EMBL/GenBank/DDBJ databases">
        <authorList>
            <consortium name="Pathogen Informatics"/>
            <person name="Doyle S."/>
        </authorList>
    </citation>
    <scope>NUCLEOTIDE SEQUENCE [LARGE SCALE GENOMIC DNA]</scope>
    <source>
        <strain evidence="7 8">NCTC12112</strain>
    </source>
</reference>
<dbReference type="Pfam" id="PF13277">
    <property type="entry name" value="YmdB"/>
    <property type="match status" value="1"/>
</dbReference>
<proteinExistence type="inferred from homology"/>
<feature type="binding site" evidence="6">
    <location>
        <position position="8"/>
    </location>
    <ligand>
        <name>Fe cation</name>
        <dbReference type="ChEBI" id="CHEBI:24875"/>
        <label>1</label>
    </ligand>
</feature>
<keyword evidence="3" id="KW-0408">Iron</keyword>
<dbReference type="Gene3D" id="3.60.21.10">
    <property type="match status" value="1"/>
</dbReference>
<dbReference type="Proteomes" id="UP000249008">
    <property type="component" value="Chromosome 1"/>
</dbReference>
<sequence length="263" mass="29119">MKVLIVGDIVGNPGRETLRTYLERKRKDYDLVIVNGENSAAGFGITGKLADQLFSWGCDVITGGNHIWDKKEFYDYLDKTDKVLRPANYPDGVPGVGHTIVKDRNGNKVGIISLQGRVFMPPIDCPFKKAKELIEEIKKETKIIIIDFHAEATSEKIAMGWHVDGYVSVVYGTHTHIQTADNKILPEGTGYITDVGMTGSDNGVIGMSVESILPKFLNALPQRFEIAEGNERLNGIEVEIDMETGECKSIERVNKSLTEISFS</sequence>
<keyword evidence="2" id="KW-0378">Hydrolase</keyword>
<accession>A0AAX1TS65</accession>
<feature type="binding site" evidence="6">
    <location>
        <position position="176"/>
    </location>
    <ligand>
        <name>Fe cation</name>
        <dbReference type="ChEBI" id="CHEBI:24875"/>
        <label>1</label>
    </ligand>
</feature>
<feature type="binding site" evidence="6">
    <location>
        <position position="174"/>
    </location>
    <ligand>
        <name>Fe cation</name>
        <dbReference type="ChEBI" id="CHEBI:24875"/>
        <label>2</label>
    </ligand>
</feature>
<dbReference type="FunFam" id="3.60.21.10:FF:000016">
    <property type="entry name" value="Putative metallophosphoesterase"/>
    <property type="match status" value="1"/>
</dbReference>
<dbReference type="SUPFAM" id="SSF56300">
    <property type="entry name" value="Metallo-dependent phosphatases"/>
    <property type="match status" value="1"/>
</dbReference>
<evidence type="ECO:0000256" key="5">
    <source>
        <dbReference type="PIRSR" id="PIRSR004789-50"/>
    </source>
</evidence>
<name>A0AAX1TS65_9FUSO</name>
<gene>
    <name evidence="7" type="ORF">NCTC12112_00438</name>
</gene>
<dbReference type="EMBL" id="LS483487">
    <property type="protein sequence ID" value="SQJ00083.1"/>
    <property type="molecule type" value="Genomic_DNA"/>
</dbReference>
<dbReference type="GO" id="GO:0004113">
    <property type="term" value="F:2',3'-cyclic-nucleotide 3'-phosphodiesterase activity"/>
    <property type="evidence" value="ECO:0007669"/>
    <property type="project" value="TreeGrafter"/>
</dbReference>
<dbReference type="PANTHER" id="PTHR36303">
    <property type="entry name" value="2',3'-CYCLIC-NUCLEOTIDE 2'-PHOSPHODIESTERASE"/>
    <property type="match status" value="1"/>
</dbReference>
<dbReference type="GeneID" id="78455030"/>
<dbReference type="InterPro" id="IPR005235">
    <property type="entry name" value="YmdB-like"/>
</dbReference>
<evidence type="ECO:0000256" key="4">
    <source>
        <dbReference type="ARBA" id="ARBA00061401"/>
    </source>
</evidence>
<feature type="active site" description="Proton donor" evidence="5">
    <location>
        <position position="66"/>
    </location>
</feature>
<evidence type="ECO:0000313" key="7">
    <source>
        <dbReference type="EMBL" id="SQJ00083.1"/>
    </source>
</evidence>
<evidence type="ECO:0000256" key="2">
    <source>
        <dbReference type="ARBA" id="ARBA00022801"/>
    </source>
</evidence>
<feature type="binding site" evidence="6">
    <location>
        <position position="65"/>
    </location>
    <ligand>
        <name>Fe cation</name>
        <dbReference type="ChEBI" id="CHEBI:24875"/>
        <label>2</label>
    </ligand>
</feature>
<dbReference type="CDD" id="cd07382">
    <property type="entry name" value="MPP_DR1281"/>
    <property type="match status" value="1"/>
</dbReference>
<evidence type="ECO:0000256" key="1">
    <source>
        <dbReference type="ARBA" id="ARBA00022723"/>
    </source>
</evidence>
<dbReference type="NCBIfam" id="TIGR00282">
    <property type="entry name" value="TIGR00282 family metallophosphoesterase"/>
    <property type="match status" value="1"/>
</dbReference>
<evidence type="ECO:0000313" key="8">
    <source>
        <dbReference type="Proteomes" id="UP000249008"/>
    </source>
</evidence>
<feature type="binding site" evidence="6">
    <location>
        <position position="149"/>
    </location>
    <ligand>
        <name>Fe cation</name>
        <dbReference type="ChEBI" id="CHEBI:24875"/>
        <label>2</label>
    </ligand>
</feature>
<dbReference type="GO" id="GO:0046872">
    <property type="term" value="F:metal ion binding"/>
    <property type="evidence" value="ECO:0007669"/>
    <property type="project" value="UniProtKB-KW"/>
</dbReference>
<comment type="similarity">
    <text evidence="4">Belongs to the YmdB-like family.</text>
</comment>
<evidence type="ECO:0000256" key="3">
    <source>
        <dbReference type="ARBA" id="ARBA00023004"/>
    </source>
</evidence>
<dbReference type="AlphaFoldDB" id="A0AAX1TS65"/>
<keyword evidence="1 6" id="KW-0479">Metal-binding</keyword>
<dbReference type="PANTHER" id="PTHR36303:SF1">
    <property type="entry name" value="2',3'-CYCLIC-NUCLEOTIDE 2'-PHOSPHODIESTERASE"/>
    <property type="match status" value="1"/>
</dbReference>
<feature type="binding site" evidence="6">
    <location>
        <position position="37"/>
    </location>
    <ligand>
        <name>Fe cation</name>
        <dbReference type="ChEBI" id="CHEBI:24875"/>
        <label>1</label>
    </ligand>
</feature>
<evidence type="ECO:0000256" key="6">
    <source>
        <dbReference type="PIRSR" id="PIRSR004789-51"/>
    </source>
</evidence>
<dbReference type="PIRSF" id="PIRSF004789">
    <property type="entry name" value="DR1281"/>
    <property type="match status" value="1"/>
</dbReference>
<dbReference type="KEGG" id="ful:C4N20_09420"/>
<dbReference type="RefSeq" id="WP_005979393.1">
    <property type="nucleotide sequence ID" value="NZ_BAABXY010000001.1"/>
</dbReference>